<dbReference type="OrthoDB" id="1893551at2759"/>
<proteinExistence type="predicted"/>
<dbReference type="Pfam" id="PF00651">
    <property type="entry name" value="BTB"/>
    <property type="match status" value="1"/>
</dbReference>
<feature type="region of interest" description="Disordered" evidence="4">
    <location>
        <begin position="1598"/>
        <end position="1620"/>
    </location>
</feature>
<dbReference type="InterPro" id="IPR000408">
    <property type="entry name" value="Reg_chr_condens"/>
</dbReference>
<feature type="region of interest" description="Disordered" evidence="4">
    <location>
        <begin position="1506"/>
        <end position="1566"/>
    </location>
</feature>
<evidence type="ECO:0000256" key="5">
    <source>
        <dbReference type="SAM" id="Phobius"/>
    </source>
</evidence>
<keyword evidence="5" id="KW-0472">Membrane</keyword>
<keyword evidence="1" id="KW-0677">Repeat</keyword>
<dbReference type="Gene3D" id="1.25.40.20">
    <property type="entry name" value="Ankyrin repeat-containing domain"/>
    <property type="match status" value="1"/>
</dbReference>
<dbReference type="InterPro" id="IPR051625">
    <property type="entry name" value="Signaling_Regulatory_Domain"/>
</dbReference>
<dbReference type="EMBL" id="AVOT02004817">
    <property type="protein sequence ID" value="MBW0477451.1"/>
    <property type="molecule type" value="Genomic_DNA"/>
</dbReference>
<protein>
    <recommendedName>
        <fullName evidence="6">BTB domain-containing protein</fullName>
    </recommendedName>
</protein>
<gene>
    <name evidence="7" type="ORF">O181_017166</name>
</gene>
<feature type="repeat" description="ANK" evidence="2">
    <location>
        <begin position="240"/>
        <end position="273"/>
    </location>
</feature>
<evidence type="ECO:0000256" key="3">
    <source>
        <dbReference type="PROSITE-ProRule" id="PRU00235"/>
    </source>
</evidence>
<evidence type="ECO:0000256" key="2">
    <source>
        <dbReference type="PROSITE-ProRule" id="PRU00023"/>
    </source>
</evidence>
<keyword evidence="5" id="KW-1133">Transmembrane helix</keyword>
<dbReference type="Gene3D" id="3.30.710.10">
    <property type="entry name" value="Potassium Channel Kv1.1, Chain A"/>
    <property type="match status" value="2"/>
</dbReference>
<dbReference type="CDD" id="cd18186">
    <property type="entry name" value="BTB_POZ_ZBTB_KLHL-like"/>
    <property type="match status" value="1"/>
</dbReference>
<dbReference type="InterPro" id="IPR009091">
    <property type="entry name" value="RCC1/BLIP-II"/>
</dbReference>
<dbReference type="SUPFAM" id="SSF54695">
    <property type="entry name" value="POZ domain"/>
    <property type="match status" value="1"/>
</dbReference>
<feature type="repeat" description="RCC1" evidence="3">
    <location>
        <begin position="440"/>
        <end position="500"/>
    </location>
</feature>
<accession>A0A9Q3C2Z5</accession>
<feature type="repeat" description="RCC1" evidence="3">
    <location>
        <begin position="500"/>
        <end position="556"/>
    </location>
</feature>
<dbReference type="InterPro" id="IPR002110">
    <property type="entry name" value="Ankyrin_rpt"/>
</dbReference>
<dbReference type="PROSITE" id="PS50097">
    <property type="entry name" value="BTB"/>
    <property type="match status" value="1"/>
</dbReference>
<dbReference type="Proteomes" id="UP000765509">
    <property type="component" value="Unassembled WGS sequence"/>
</dbReference>
<evidence type="ECO:0000256" key="4">
    <source>
        <dbReference type="SAM" id="MobiDB-lite"/>
    </source>
</evidence>
<evidence type="ECO:0000313" key="7">
    <source>
        <dbReference type="EMBL" id="MBW0477451.1"/>
    </source>
</evidence>
<evidence type="ECO:0000313" key="8">
    <source>
        <dbReference type="Proteomes" id="UP000765509"/>
    </source>
</evidence>
<dbReference type="PROSITE" id="PS50088">
    <property type="entry name" value="ANK_REPEAT"/>
    <property type="match status" value="1"/>
</dbReference>
<feature type="compositionally biased region" description="Polar residues" evidence="4">
    <location>
        <begin position="1786"/>
        <end position="1796"/>
    </location>
</feature>
<dbReference type="PANTHER" id="PTHR22872:SF2">
    <property type="entry name" value="INHIBITOR OF BRUTON TYROSINE KINASE"/>
    <property type="match status" value="1"/>
</dbReference>
<feature type="compositionally biased region" description="Low complexity" evidence="4">
    <location>
        <begin position="1797"/>
        <end position="1809"/>
    </location>
</feature>
<feature type="compositionally biased region" description="Polar residues" evidence="4">
    <location>
        <begin position="1538"/>
        <end position="1552"/>
    </location>
</feature>
<evidence type="ECO:0000259" key="6">
    <source>
        <dbReference type="PROSITE" id="PS50097"/>
    </source>
</evidence>
<dbReference type="Pfam" id="PF12796">
    <property type="entry name" value="Ank_2"/>
    <property type="match status" value="1"/>
</dbReference>
<dbReference type="PANTHER" id="PTHR22872">
    <property type="entry name" value="BTK-BINDING PROTEIN-RELATED"/>
    <property type="match status" value="1"/>
</dbReference>
<dbReference type="PROSITE" id="PS50012">
    <property type="entry name" value="RCC1_3"/>
    <property type="match status" value="3"/>
</dbReference>
<comment type="caution">
    <text evidence="7">The sequence shown here is derived from an EMBL/GenBank/DDBJ whole genome shotgun (WGS) entry which is preliminary data.</text>
</comment>
<evidence type="ECO:0000256" key="1">
    <source>
        <dbReference type="ARBA" id="ARBA00022737"/>
    </source>
</evidence>
<feature type="region of interest" description="Disordered" evidence="4">
    <location>
        <begin position="1731"/>
        <end position="1834"/>
    </location>
</feature>
<dbReference type="SUPFAM" id="SSF50985">
    <property type="entry name" value="RCC1/BLIP-II"/>
    <property type="match status" value="1"/>
</dbReference>
<feature type="domain" description="BTB" evidence="6">
    <location>
        <begin position="1058"/>
        <end position="1132"/>
    </location>
</feature>
<feature type="region of interest" description="Disordered" evidence="4">
    <location>
        <begin position="1655"/>
        <end position="1675"/>
    </location>
</feature>
<keyword evidence="5" id="KW-0812">Transmembrane</keyword>
<dbReference type="SMART" id="SM00225">
    <property type="entry name" value="BTB"/>
    <property type="match status" value="2"/>
</dbReference>
<reference evidence="7" key="1">
    <citation type="submission" date="2021-03" db="EMBL/GenBank/DDBJ databases">
        <title>Draft genome sequence of rust myrtle Austropuccinia psidii MF-1, a brazilian biotype.</title>
        <authorList>
            <person name="Quecine M.C."/>
            <person name="Pachon D.M.R."/>
            <person name="Bonatelli M.L."/>
            <person name="Correr F.H."/>
            <person name="Franceschini L.M."/>
            <person name="Leite T.F."/>
            <person name="Margarido G.R.A."/>
            <person name="Almeida C.A."/>
            <person name="Ferrarezi J.A."/>
            <person name="Labate C.A."/>
        </authorList>
    </citation>
    <scope>NUCLEOTIDE SEQUENCE</scope>
    <source>
        <strain evidence="7">MF-1</strain>
    </source>
</reference>
<keyword evidence="2" id="KW-0040">ANK repeat</keyword>
<feature type="compositionally biased region" description="Polar residues" evidence="4">
    <location>
        <begin position="1508"/>
        <end position="1521"/>
    </location>
</feature>
<dbReference type="Pfam" id="PF13540">
    <property type="entry name" value="RCC1_2"/>
    <property type="match status" value="1"/>
</dbReference>
<dbReference type="PROSITE" id="PS50297">
    <property type="entry name" value="ANK_REP_REGION"/>
    <property type="match status" value="1"/>
</dbReference>
<dbReference type="SUPFAM" id="SSF48403">
    <property type="entry name" value="Ankyrin repeat"/>
    <property type="match status" value="1"/>
</dbReference>
<keyword evidence="8" id="KW-1185">Reference proteome</keyword>
<dbReference type="InterPro" id="IPR036770">
    <property type="entry name" value="Ankyrin_rpt-contain_sf"/>
</dbReference>
<feature type="transmembrane region" description="Helical" evidence="5">
    <location>
        <begin position="57"/>
        <end position="85"/>
    </location>
</feature>
<dbReference type="PRINTS" id="PR00633">
    <property type="entry name" value="RCCNDNSATION"/>
</dbReference>
<feature type="compositionally biased region" description="Polar residues" evidence="4">
    <location>
        <begin position="1285"/>
        <end position="1305"/>
    </location>
</feature>
<sequence length="1834" mass="202217">MRFLPVELLLTGVTIYKFYTVTCWLSLTHSPHVLLTAGVSSPKINFSINSEFRITTLIVIVIFIVVVIIIIVVVINFTICLRLAILVRINNLSRSHLLNKIHPPLPFFHLLSFLLGRHYSGIIPSSSTLKKEGKRFLFPDNSKRLPQDHNLAIDARSKQSTSKAVLTQKLSSSPGSSQFKNIAHGQWSYVPSSLINRKDILGRTLLHKLATSENESEAMSWLGILSKHPLLQPNITDHESGWTPLHRALYHGNLRFAKALISELGCELSIKDHEGLSAFDLYSLTIDGTWPSTFLDGSLSQFCQTDLFTWGSNRNFVLGLHDDGDRSYPERIHLKRLANCSSNPTKSSSLPSVNPFSSDPVHVVVMSRLHTALILPNGELRVCGFGSGGRLGLSNNHISNGAVVDTQFTFATVKSGGLSDKKVRSVALGQDHTVVITSDGQVYTFGSNRFGQLGYGPDSPGVSLESMVQDVPKRVAGLLKRSIVIGAAASRWHTAVFTSDALYTWGAHKGQLGYHGSSVGPQMTFIQSTPRRVTSVTAPIVQITCTNYATAYLCKDACDVFVLRSDTSVRVTFGFDRFPSGIQVSAPPSSAPNQSRLTRITEISASDNMLIALTSMGDVFTVELENLSVLDSNALSAAIPSSPHRQGLPLTSAASVSHPRRIWTSNKLSTAVRSAAIGNNGTVILSTVSGHVYIGTIRTEANGVSKGFESRTSDHPIASAKKNYKFYKLPYLQRVLRVAANPTGSYAAIREDVLLKNINFTSPEETFNLPSALSSMLVHLKKYASSTPQLHDVPFLLPTVKKASFCSETTGLQTLESDSEDLDTHSEFDLAWDICAGCVLFELSLHWACHQKRESLTEGDIIIVAESGEQILVHKFVLCSRSHTLDQIINCQYSVDDINYHLTYKPSQEDQICFELPALCFRRFSLLTCLLFIHYLYTDTFPSIWDGRVWPQIESLLKEWLKNSALCEDTSSFIYVLNETKAGLRELARLAKLPDLEQSLNRVGKSTPKPSLAHHFQNVLDMLEVRKALPQAASILSDSPDSFQGCSSSVVQSANLRPDIELELKNGEILYCHSLLMRAQCPFFRLMFDQDAWLAQRRQLESSAHSGCIRIDMSHLDKKAIKVVLQHIYTDDRDNLFVAQDFDSLDGYIDFIFDVLAAANELMMDKLKLICSNALRNCINLTNVTAIAMDADFYCANSLKEVCMNYMVRNVETIFQDKGLIDIPTELLSTISNYLKRLQAYRSPISRSPQIFANHMSRYSQLLSELDLPPTKVGRQPRQWKSFIKSHSSSTQTAMTLNGHDNLSRMSPGDVTLRRDDFGNTSPSSSPSHRDSFADQSGSCSKVHKGHLGGTPRNNAQVGLNPQALGPVSEIQDDGAPFTMDDLNDIAVLRPKKEESCGANNINRLPWVIPAKKPPVVDLRTIMSAEKLYSGGAHNTSNLVADNSGSIQHRLPASLTVNPKLSQRDRRRLSHEVFKATTEAAHLSSAIFPAKPLAWKPGATVNWRCPESSKNSGPLESSSICPSGLSFDSKPRVPQRASPDTNKNLGTVITGQANSKPPSSVASSSNLITKLSLTKKPERSDPASAVGAAVITPTRALPQSNNTSINTMVSPRRNFSSQDSPWTNYVSTSTNPLYTAHLNANLRQFSGVVDSEGVCNSENQQIPSPEASGNPNINFKTSFSAIQHQQATESWALREKPKPNFIKIQEEENIRQQEKKQEEQFLKWFEDESKRLKQAQKQPKPQSGPKSPGKKVTGGRKEKRNNSNKGFGGPSQSNQPIEDGEDLSARNKQPSEAVTNRSSEPSSKASYSSKRGKRKTDDSKLIQLASGSPRVKAN</sequence>
<name>A0A9Q3C2Z5_9BASI</name>
<dbReference type="InterPro" id="IPR000210">
    <property type="entry name" value="BTB/POZ_dom"/>
</dbReference>
<feature type="region of interest" description="Disordered" evidence="4">
    <location>
        <begin position="1270"/>
        <end position="1361"/>
    </location>
</feature>
<dbReference type="Gene3D" id="2.130.10.30">
    <property type="entry name" value="Regulator of chromosome condensation 1/beta-lactamase-inhibitor protein II"/>
    <property type="match status" value="1"/>
</dbReference>
<feature type="compositionally biased region" description="Low complexity" evidence="4">
    <location>
        <begin position="1553"/>
        <end position="1566"/>
    </location>
</feature>
<feature type="compositionally biased region" description="Low complexity" evidence="4">
    <location>
        <begin position="1735"/>
        <end position="1751"/>
    </location>
</feature>
<dbReference type="InterPro" id="IPR011333">
    <property type="entry name" value="SKP1/BTB/POZ_sf"/>
</dbReference>
<feature type="repeat" description="RCC1" evidence="3">
    <location>
        <begin position="378"/>
        <end position="439"/>
    </location>
</feature>
<organism evidence="7 8">
    <name type="scientific">Austropuccinia psidii MF-1</name>
    <dbReference type="NCBI Taxonomy" id="1389203"/>
    <lineage>
        <taxon>Eukaryota</taxon>
        <taxon>Fungi</taxon>
        <taxon>Dikarya</taxon>
        <taxon>Basidiomycota</taxon>
        <taxon>Pucciniomycotina</taxon>
        <taxon>Pucciniomycetes</taxon>
        <taxon>Pucciniales</taxon>
        <taxon>Sphaerophragmiaceae</taxon>
        <taxon>Austropuccinia</taxon>
    </lineage>
</organism>